<evidence type="ECO:0000313" key="2">
    <source>
        <dbReference type="EMBL" id="GAA4356479.1"/>
    </source>
</evidence>
<dbReference type="RefSeq" id="WP_345291572.1">
    <property type="nucleotide sequence ID" value="NZ_BAABFV010000001.1"/>
</dbReference>
<keyword evidence="3" id="KW-1185">Reference proteome</keyword>
<protein>
    <submittedName>
        <fullName evidence="2">Uncharacterized protein</fullName>
    </submittedName>
</protein>
<evidence type="ECO:0000256" key="1">
    <source>
        <dbReference type="SAM" id="Phobius"/>
    </source>
</evidence>
<keyword evidence="1" id="KW-0472">Membrane</keyword>
<evidence type="ECO:0000313" key="3">
    <source>
        <dbReference type="Proteomes" id="UP001501011"/>
    </source>
</evidence>
<comment type="caution">
    <text evidence="2">The sequence shown here is derived from an EMBL/GenBank/DDBJ whole genome shotgun (WGS) entry which is preliminary data.</text>
</comment>
<gene>
    <name evidence="2" type="ORF">GCM10023151_04430</name>
</gene>
<sequence>MDSSSSDINFWFLGLITVAIIMISFLVQQIAQRLFSVSETAGKAINTVVFIALSFTCFATGIIEYAISGK</sequence>
<accession>A0ABP8ID60</accession>
<dbReference type="EMBL" id="BAABFV010000001">
    <property type="protein sequence ID" value="GAA4356479.1"/>
    <property type="molecule type" value="Genomic_DNA"/>
</dbReference>
<proteinExistence type="predicted"/>
<reference evidence="3" key="1">
    <citation type="journal article" date="2019" name="Int. J. Syst. Evol. Microbiol.">
        <title>The Global Catalogue of Microorganisms (GCM) 10K type strain sequencing project: providing services to taxonomists for standard genome sequencing and annotation.</title>
        <authorList>
            <consortium name="The Broad Institute Genomics Platform"/>
            <consortium name="The Broad Institute Genome Sequencing Center for Infectious Disease"/>
            <person name="Wu L."/>
            <person name="Ma J."/>
        </authorList>
    </citation>
    <scope>NUCLEOTIDE SEQUENCE [LARGE SCALE GENOMIC DNA]</scope>
    <source>
        <strain evidence="3">JCM 17728</strain>
    </source>
</reference>
<keyword evidence="1" id="KW-0812">Transmembrane</keyword>
<dbReference type="Proteomes" id="UP001501011">
    <property type="component" value="Unassembled WGS sequence"/>
</dbReference>
<keyword evidence="1" id="KW-1133">Transmembrane helix</keyword>
<organism evidence="2 3">
    <name type="scientific">Kangiella marina</name>
    <dbReference type="NCBI Taxonomy" id="1079178"/>
    <lineage>
        <taxon>Bacteria</taxon>
        <taxon>Pseudomonadati</taxon>
        <taxon>Pseudomonadota</taxon>
        <taxon>Gammaproteobacteria</taxon>
        <taxon>Kangiellales</taxon>
        <taxon>Kangiellaceae</taxon>
        <taxon>Kangiella</taxon>
    </lineage>
</organism>
<feature type="transmembrane region" description="Helical" evidence="1">
    <location>
        <begin position="44"/>
        <end position="67"/>
    </location>
</feature>
<feature type="transmembrane region" description="Helical" evidence="1">
    <location>
        <begin position="12"/>
        <end position="32"/>
    </location>
</feature>
<name>A0ABP8ID60_9GAMM</name>